<comment type="caution">
    <text evidence="1">The sequence shown here is derived from an EMBL/GenBank/DDBJ whole genome shotgun (WGS) entry which is preliminary data.</text>
</comment>
<name>A0A0F9NPI6_9ZZZZ</name>
<gene>
    <name evidence="1" type="ORF">LCGC14_0941600</name>
</gene>
<sequence length="175" mass="19682">MSTQNTDYSHYSWFRSIFRPDELQQLVKRSITMLKAFHKETPFDAMAFTGMSGAMLAPILSYELQIPMIMVRTEHEASMCSKAPASGFTKFKSYIIVDDLVLSGNTLGHIHAAVCEFCECSLAPHDMQTYKPELVGVALYDSHFDGDTIDNYRSPIDKDLPVIQLWDETTASKAA</sequence>
<evidence type="ECO:0008006" key="2">
    <source>
        <dbReference type="Google" id="ProtNLM"/>
    </source>
</evidence>
<dbReference type="Gene3D" id="3.40.50.2020">
    <property type="match status" value="1"/>
</dbReference>
<dbReference type="AlphaFoldDB" id="A0A0F9NPI6"/>
<accession>A0A0F9NPI6</accession>
<evidence type="ECO:0000313" key="1">
    <source>
        <dbReference type="EMBL" id="KKN19834.1"/>
    </source>
</evidence>
<dbReference type="InterPro" id="IPR000836">
    <property type="entry name" value="PRTase_dom"/>
</dbReference>
<organism evidence="1">
    <name type="scientific">marine sediment metagenome</name>
    <dbReference type="NCBI Taxonomy" id="412755"/>
    <lineage>
        <taxon>unclassified sequences</taxon>
        <taxon>metagenomes</taxon>
        <taxon>ecological metagenomes</taxon>
    </lineage>
</organism>
<protein>
    <recommendedName>
        <fullName evidence="2">Phosphoribosyltransferase domain-containing protein</fullName>
    </recommendedName>
</protein>
<dbReference type="CDD" id="cd06223">
    <property type="entry name" value="PRTases_typeI"/>
    <property type="match status" value="1"/>
</dbReference>
<dbReference type="EMBL" id="LAZR01003298">
    <property type="protein sequence ID" value="KKN19834.1"/>
    <property type="molecule type" value="Genomic_DNA"/>
</dbReference>
<dbReference type="SUPFAM" id="SSF53271">
    <property type="entry name" value="PRTase-like"/>
    <property type="match status" value="1"/>
</dbReference>
<proteinExistence type="predicted"/>
<dbReference type="InterPro" id="IPR029057">
    <property type="entry name" value="PRTase-like"/>
</dbReference>
<reference evidence="1" key="1">
    <citation type="journal article" date="2015" name="Nature">
        <title>Complex archaea that bridge the gap between prokaryotes and eukaryotes.</title>
        <authorList>
            <person name="Spang A."/>
            <person name="Saw J.H."/>
            <person name="Jorgensen S.L."/>
            <person name="Zaremba-Niedzwiedzka K."/>
            <person name="Martijn J."/>
            <person name="Lind A.E."/>
            <person name="van Eijk R."/>
            <person name="Schleper C."/>
            <person name="Guy L."/>
            <person name="Ettema T.J."/>
        </authorList>
    </citation>
    <scope>NUCLEOTIDE SEQUENCE</scope>
</reference>